<evidence type="ECO:0000256" key="2">
    <source>
        <dbReference type="ARBA" id="ARBA00004785"/>
    </source>
</evidence>
<dbReference type="UniPathway" id="UPA00251">
    <property type="reaction ID" value="UER00323"/>
</dbReference>
<dbReference type="NCBIfam" id="TIGR00538">
    <property type="entry name" value="hemN"/>
    <property type="match status" value="1"/>
</dbReference>
<dbReference type="KEGG" id="shal:SHALO_0529"/>
<evidence type="ECO:0000256" key="9">
    <source>
        <dbReference type="ARBA" id="ARBA00023002"/>
    </source>
</evidence>
<dbReference type="EMBL" id="CP017111">
    <property type="protein sequence ID" value="AOO64319.1"/>
    <property type="molecule type" value="Genomic_DNA"/>
</dbReference>
<dbReference type="CDD" id="cd01335">
    <property type="entry name" value="Radical_SAM"/>
    <property type="match status" value="1"/>
</dbReference>
<reference evidence="20" key="1">
    <citation type="submission" date="2016-08" db="EMBL/GenBank/DDBJ databases">
        <title>Complete genome sequence of the organohalide-respiring Epsilonproteobacterium Sulfurospirillum halorespirans.</title>
        <authorList>
            <person name="Goris T."/>
            <person name="Zimmermann J."/>
            <person name="Schenz B."/>
            <person name="Lemos M."/>
            <person name="Hackermueller J."/>
            <person name="Diekert G."/>
        </authorList>
    </citation>
    <scope>NUCLEOTIDE SEQUENCE [LARGE SCALE GENOMIC DNA]</scope>
    <source>
        <strain>DSM 13726</strain>
        <strain evidence="20">PCE-M2</strain>
    </source>
</reference>
<dbReference type="InterPro" id="IPR034505">
    <property type="entry name" value="Coproporphyrinogen-III_oxidase"/>
</dbReference>
<dbReference type="STRING" id="1193502.SHALO_0529"/>
<protein>
    <recommendedName>
        <fullName evidence="15">Coproporphyrinogen-III oxidase</fullName>
        <ecNumber evidence="15">1.3.98.3</ecNumber>
    </recommendedName>
</protein>
<dbReference type="InterPro" id="IPR010723">
    <property type="entry name" value="HemN_C"/>
</dbReference>
<dbReference type="Proteomes" id="UP000094609">
    <property type="component" value="Chromosome"/>
</dbReference>
<dbReference type="InterPro" id="IPR006638">
    <property type="entry name" value="Elp3/MiaA/NifB-like_rSAM"/>
</dbReference>
<feature type="binding site" evidence="16">
    <location>
        <begin position="63"/>
        <end position="65"/>
    </location>
    <ligand>
        <name>S-adenosyl-L-methionine</name>
        <dbReference type="ChEBI" id="CHEBI:59789"/>
        <label>2</label>
    </ligand>
</feature>
<evidence type="ECO:0000256" key="13">
    <source>
        <dbReference type="ARBA" id="ARBA00024295"/>
    </source>
</evidence>
<evidence type="ECO:0000256" key="12">
    <source>
        <dbReference type="ARBA" id="ARBA00023244"/>
    </source>
</evidence>
<dbReference type="InterPro" id="IPR058240">
    <property type="entry name" value="rSAM_sf"/>
</dbReference>
<keyword evidence="8 15" id="KW-0479">Metal-binding</keyword>
<evidence type="ECO:0000256" key="15">
    <source>
        <dbReference type="PIRNR" id="PIRNR000167"/>
    </source>
</evidence>
<dbReference type="SFLD" id="SFLDG01082">
    <property type="entry name" value="B12-binding_domain_containing"/>
    <property type="match status" value="1"/>
</dbReference>
<dbReference type="GO" id="GO:0004109">
    <property type="term" value="F:coproporphyrinogen oxidase activity"/>
    <property type="evidence" value="ECO:0007669"/>
    <property type="project" value="InterPro"/>
</dbReference>
<dbReference type="SMART" id="SM00729">
    <property type="entry name" value="Elp3"/>
    <property type="match status" value="1"/>
</dbReference>
<evidence type="ECO:0000256" key="6">
    <source>
        <dbReference type="ARBA" id="ARBA00022490"/>
    </source>
</evidence>
<dbReference type="SFLD" id="SFLDG01065">
    <property type="entry name" value="anaerobic_coproporphyrinogen-I"/>
    <property type="match status" value="1"/>
</dbReference>
<comment type="subunit">
    <text evidence="4">Monomer.</text>
</comment>
<evidence type="ECO:0000256" key="16">
    <source>
        <dbReference type="PIRSR" id="PIRSR000167-1"/>
    </source>
</evidence>
<evidence type="ECO:0000256" key="5">
    <source>
        <dbReference type="ARBA" id="ARBA00022485"/>
    </source>
</evidence>
<dbReference type="Pfam" id="PF06969">
    <property type="entry name" value="HemN_C"/>
    <property type="match status" value="1"/>
</dbReference>
<keyword evidence="12 15" id="KW-0627">Porphyrin biosynthesis</keyword>
<evidence type="ECO:0000256" key="8">
    <source>
        <dbReference type="ARBA" id="ARBA00022723"/>
    </source>
</evidence>
<feature type="binding site" evidence="17">
    <location>
        <position position="61"/>
    </location>
    <ligand>
        <name>[4Fe-4S] cluster</name>
        <dbReference type="ChEBI" id="CHEBI:49883"/>
        <note>4Fe-4S-S-AdoMet</note>
    </ligand>
</feature>
<comment type="catalytic activity">
    <reaction evidence="14 15">
        <text>coproporphyrinogen III + 2 S-adenosyl-L-methionine = protoporphyrinogen IX + 2 5'-deoxyadenosine + 2 L-methionine + 2 CO2</text>
        <dbReference type="Rhea" id="RHEA:15425"/>
        <dbReference type="ChEBI" id="CHEBI:16526"/>
        <dbReference type="ChEBI" id="CHEBI:17319"/>
        <dbReference type="ChEBI" id="CHEBI:57307"/>
        <dbReference type="ChEBI" id="CHEBI:57309"/>
        <dbReference type="ChEBI" id="CHEBI:57844"/>
        <dbReference type="ChEBI" id="CHEBI:59789"/>
        <dbReference type="EC" id="1.3.98.3"/>
    </reaction>
</comment>
<dbReference type="SFLD" id="SFLDF00277">
    <property type="entry name" value="oxygen-independent_coproporphy"/>
    <property type="match status" value="1"/>
</dbReference>
<dbReference type="PANTHER" id="PTHR13932">
    <property type="entry name" value="COPROPORPHYRINIGEN III OXIDASE"/>
    <property type="match status" value="1"/>
</dbReference>
<feature type="binding site" evidence="16">
    <location>
        <position position="142"/>
    </location>
    <ligand>
        <name>S-adenosyl-L-methionine</name>
        <dbReference type="ChEBI" id="CHEBI:59789"/>
        <label>1</label>
    </ligand>
</feature>
<dbReference type="EC" id="1.3.98.3" evidence="15"/>
<dbReference type="PANTHER" id="PTHR13932:SF6">
    <property type="entry name" value="OXYGEN-INDEPENDENT COPROPORPHYRINOGEN III OXIDASE"/>
    <property type="match status" value="1"/>
</dbReference>
<accession>A0A1D7TH31</accession>
<dbReference type="FunFam" id="3.80.30.20:FF:000012">
    <property type="entry name" value="Coproporphyrinogen-III oxidase"/>
    <property type="match status" value="1"/>
</dbReference>
<dbReference type="RefSeq" id="WP_069477261.1">
    <property type="nucleotide sequence ID" value="NZ_CP017111.1"/>
</dbReference>
<dbReference type="PIRSF" id="PIRSF000167">
    <property type="entry name" value="HemN"/>
    <property type="match status" value="1"/>
</dbReference>
<dbReference type="SUPFAM" id="SSF102114">
    <property type="entry name" value="Radical SAM enzymes"/>
    <property type="match status" value="1"/>
</dbReference>
<keyword evidence="6 15" id="KW-0963">Cytoplasm</keyword>
<dbReference type="Pfam" id="PF04055">
    <property type="entry name" value="Radical_SAM"/>
    <property type="match status" value="1"/>
</dbReference>
<evidence type="ECO:0000256" key="1">
    <source>
        <dbReference type="ARBA" id="ARBA00004496"/>
    </source>
</evidence>
<evidence type="ECO:0000256" key="3">
    <source>
        <dbReference type="ARBA" id="ARBA00005493"/>
    </source>
</evidence>
<feature type="binding site" evidence="16">
    <location>
        <position position="181"/>
    </location>
    <ligand>
        <name>S-adenosyl-L-methionine</name>
        <dbReference type="ChEBI" id="CHEBI:59789"/>
        <label>2</label>
    </ligand>
</feature>
<feature type="domain" description="Radical SAM core" evidence="18">
    <location>
        <begin position="42"/>
        <end position="280"/>
    </location>
</feature>
<feature type="binding site" evidence="16">
    <location>
        <position position="326"/>
    </location>
    <ligand>
        <name>S-adenosyl-L-methionine</name>
        <dbReference type="ChEBI" id="CHEBI:59789"/>
        <label>1</label>
    </ligand>
</feature>
<comment type="pathway">
    <text evidence="2 15">Porphyrin-containing compound metabolism; protoporphyrin-IX biosynthesis; protoporphyrinogen-IX from coproporphyrinogen-III (AdoMet route): step 1/1.</text>
</comment>
<evidence type="ECO:0000256" key="4">
    <source>
        <dbReference type="ARBA" id="ARBA00011245"/>
    </source>
</evidence>
<evidence type="ECO:0000256" key="10">
    <source>
        <dbReference type="ARBA" id="ARBA00023004"/>
    </source>
</evidence>
<keyword evidence="20" id="KW-1185">Reference proteome</keyword>
<evidence type="ECO:0000313" key="20">
    <source>
        <dbReference type="Proteomes" id="UP000094609"/>
    </source>
</evidence>
<sequence length="457" mass="52320">MIDFDKFAKYSKAGPRYTSYPTAPEFHESFTCKSYEDVLATQDKSRKLSLYFHLPFCRSACYFCGCNVVYTSKEDKKERYIDYLVRELELLSKHLDTSREVIQMHFGGGTPTFFSTAQLERIIGAIKSHFKNFAKDAEISCEIDPRYLTKEQLDVLTCNGFNRVSYGVQDFNDEVQKAIHRIQPYDVTANVVKMAKSAGIKSINMDLIYGLPYQTFETFKETLRLAVSLDPSRLAVFNYAHVPWMKKTMRKIDETTLPLPSVKLAIMRYTIDYLESNGYKMIGMDHFAKPDDELFLAIEKGELHRNFQGYTTKGGADLIGIGLTSIGEGLNHYVQNFKEMDAYENAIDAGVLPVHRGLTLNDDDVLRKAVIMEMMSNFKLNIAGIEQAFGIDFFDYFADAIKALEPFEQEELVVVDRVAKKIFVNTTGTLLIRNIVMPFDAYLQKIPEDKRRFSKTV</sequence>
<dbReference type="SFLD" id="SFLDS00029">
    <property type="entry name" value="Radical_SAM"/>
    <property type="match status" value="1"/>
</dbReference>
<proteinExistence type="inferred from homology"/>
<dbReference type="GO" id="GO:0046872">
    <property type="term" value="F:metal ion binding"/>
    <property type="evidence" value="ECO:0007669"/>
    <property type="project" value="UniProtKB-KW"/>
</dbReference>
<feature type="binding site" evidence="16">
    <location>
        <position position="51"/>
    </location>
    <ligand>
        <name>S-adenosyl-L-methionine</name>
        <dbReference type="ChEBI" id="CHEBI:59789"/>
        <label>1</label>
    </ligand>
</feature>
<dbReference type="PATRIC" id="fig|1193502.14.peg.539"/>
<dbReference type="GO" id="GO:0005737">
    <property type="term" value="C:cytoplasm"/>
    <property type="evidence" value="ECO:0007669"/>
    <property type="project" value="UniProtKB-SubCell"/>
</dbReference>
<dbReference type="InterPro" id="IPR023404">
    <property type="entry name" value="rSAM_horseshoe"/>
</dbReference>
<feature type="binding site" evidence="17">
    <location>
        <position position="64"/>
    </location>
    <ligand>
        <name>[4Fe-4S] cluster</name>
        <dbReference type="ChEBI" id="CHEBI:49883"/>
        <note>4Fe-4S-S-AdoMet</note>
    </ligand>
</feature>
<comment type="subcellular location">
    <subcellularLocation>
        <location evidence="1 15">Cytoplasm</location>
    </subcellularLocation>
</comment>
<comment type="function">
    <text evidence="13">Involved in the heme biosynthesis. Catalyzes the anaerobic oxidative decarboxylation of propionate groups of rings A and B of coproporphyrinogen III to yield the vinyl groups in protoporphyrinogen IX.</text>
</comment>
<dbReference type="AlphaFoldDB" id="A0A1D7TH31"/>
<dbReference type="GO" id="GO:0051989">
    <property type="term" value="F:coproporphyrinogen dehydrogenase activity"/>
    <property type="evidence" value="ECO:0007669"/>
    <property type="project" value="UniProtKB-EC"/>
</dbReference>
<dbReference type="GO" id="GO:0051539">
    <property type="term" value="F:4 iron, 4 sulfur cluster binding"/>
    <property type="evidence" value="ECO:0007669"/>
    <property type="project" value="UniProtKB-KW"/>
</dbReference>
<organism evidence="19 20">
    <name type="scientific">Sulfurospirillum halorespirans DSM 13726</name>
    <dbReference type="NCBI Taxonomy" id="1193502"/>
    <lineage>
        <taxon>Bacteria</taxon>
        <taxon>Pseudomonadati</taxon>
        <taxon>Campylobacterota</taxon>
        <taxon>Epsilonproteobacteria</taxon>
        <taxon>Campylobacterales</taxon>
        <taxon>Sulfurospirillaceae</taxon>
        <taxon>Sulfurospirillum</taxon>
    </lineage>
</organism>
<dbReference type="Gene3D" id="1.10.10.920">
    <property type="match status" value="1"/>
</dbReference>
<evidence type="ECO:0000256" key="7">
    <source>
        <dbReference type="ARBA" id="ARBA00022691"/>
    </source>
</evidence>
<feature type="binding site" evidence="16">
    <location>
        <begin position="109"/>
        <end position="110"/>
    </location>
    <ligand>
        <name>S-adenosyl-L-methionine</name>
        <dbReference type="ChEBI" id="CHEBI:59789"/>
        <label>2</label>
    </ligand>
</feature>
<keyword evidence="11 15" id="KW-0411">Iron-sulfur</keyword>
<feature type="binding site" evidence="16">
    <location>
        <position position="206"/>
    </location>
    <ligand>
        <name>S-adenosyl-L-methionine</name>
        <dbReference type="ChEBI" id="CHEBI:59789"/>
        <label>2</label>
    </ligand>
</feature>
<feature type="binding site" evidence="16">
    <location>
        <position position="108"/>
    </location>
    <ligand>
        <name>S-adenosyl-L-methionine</name>
        <dbReference type="ChEBI" id="CHEBI:59789"/>
        <label>1</label>
    </ligand>
</feature>
<dbReference type="InterPro" id="IPR007197">
    <property type="entry name" value="rSAM"/>
</dbReference>
<gene>
    <name evidence="19" type="ORF">SHALO_0529</name>
</gene>
<evidence type="ECO:0000313" key="19">
    <source>
        <dbReference type="EMBL" id="AOO64319.1"/>
    </source>
</evidence>
<evidence type="ECO:0000256" key="11">
    <source>
        <dbReference type="ARBA" id="ARBA00023014"/>
    </source>
</evidence>
<keyword evidence="7 15" id="KW-0949">S-adenosyl-L-methionine</keyword>
<dbReference type="GO" id="GO:0006782">
    <property type="term" value="P:protoporphyrinogen IX biosynthetic process"/>
    <property type="evidence" value="ECO:0007669"/>
    <property type="project" value="UniProtKB-UniPathway"/>
</dbReference>
<dbReference type="Gene3D" id="3.80.30.20">
    <property type="entry name" value="tm_1862 like domain"/>
    <property type="match status" value="1"/>
</dbReference>
<name>A0A1D7TH31_9BACT</name>
<comment type="cofactor">
    <cofactor evidence="15 17">
        <name>[4Fe-4S] cluster</name>
        <dbReference type="ChEBI" id="CHEBI:49883"/>
    </cofactor>
    <text evidence="15 17">Binds 1 [4Fe-4S] cluster. The cluster is coordinated with 3 cysteines and an exchangeable S-adenosyl-L-methionine.</text>
</comment>
<keyword evidence="10 15" id="KW-0408">Iron</keyword>
<evidence type="ECO:0000259" key="18">
    <source>
        <dbReference type="PROSITE" id="PS51918"/>
    </source>
</evidence>
<keyword evidence="9 15" id="KW-0560">Oxidoreductase</keyword>
<feature type="binding site" evidence="16">
    <location>
        <position position="169"/>
    </location>
    <ligand>
        <name>S-adenosyl-L-methionine</name>
        <dbReference type="ChEBI" id="CHEBI:59789"/>
        <label>2</label>
    </ligand>
</feature>
<evidence type="ECO:0000256" key="17">
    <source>
        <dbReference type="PIRSR" id="PIRSR000167-2"/>
    </source>
</evidence>
<feature type="binding site" evidence="16">
    <location>
        <position position="240"/>
    </location>
    <ligand>
        <name>S-adenosyl-L-methionine</name>
        <dbReference type="ChEBI" id="CHEBI:59789"/>
        <label>2</label>
    </ligand>
</feature>
<dbReference type="PROSITE" id="PS51918">
    <property type="entry name" value="RADICAL_SAM"/>
    <property type="match status" value="1"/>
</dbReference>
<comment type="similarity">
    <text evidence="3 15">Belongs to the anaerobic coproporphyrinogen-III oxidase family.</text>
</comment>
<keyword evidence="5 15" id="KW-0004">4Fe-4S</keyword>
<feature type="binding site" evidence="17">
    <location>
        <position position="57"/>
    </location>
    <ligand>
        <name>[4Fe-4S] cluster</name>
        <dbReference type="ChEBI" id="CHEBI:49883"/>
        <note>4Fe-4S-S-AdoMet</note>
    </ligand>
</feature>
<dbReference type="InterPro" id="IPR004558">
    <property type="entry name" value="Coprogen_oxidase_HemN"/>
</dbReference>
<evidence type="ECO:0000256" key="14">
    <source>
        <dbReference type="ARBA" id="ARBA00048321"/>
    </source>
</evidence>